<dbReference type="GO" id="GO:0031593">
    <property type="term" value="F:polyubiquitin modification-dependent protein binding"/>
    <property type="evidence" value="ECO:0007669"/>
    <property type="project" value="TreeGrafter"/>
</dbReference>
<dbReference type="PROSITE" id="PS50053">
    <property type="entry name" value="UBIQUITIN_2"/>
    <property type="match status" value="1"/>
</dbReference>
<dbReference type="Proteomes" id="UP001152797">
    <property type="component" value="Unassembled WGS sequence"/>
</dbReference>
<dbReference type="PROSITE" id="PS50030">
    <property type="entry name" value="UBA"/>
    <property type="match status" value="1"/>
</dbReference>
<dbReference type="Pfam" id="PF00240">
    <property type="entry name" value="ubiquitin"/>
    <property type="match status" value="1"/>
</dbReference>
<evidence type="ECO:0000259" key="2">
    <source>
        <dbReference type="PROSITE" id="PS50030"/>
    </source>
</evidence>
<feature type="region of interest" description="Disordered" evidence="1">
    <location>
        <begin position="230"/>
        <end position="317"/>
    </location>
</feature>
<evidence type="ECO:0000313" key="7">
    <source>
        <dbReference type="Proteomes" id="UP001152797"/>
    </source>
</evidence>
<dbReference type="Gene3D" id="1.10.260.100">
    <property type="match status" value="1"/>
</dbReference>
<dbReference type="PANTHER" id="PTHR10677:SF3">
    <property type="entry name" value="FI07626P-RELATED"/>
    <property type="match status" value="1"/>
</dbReference>
<dbReference type="SUPFAM" id="SSF46934">
    <property type="entry name" value="UBA-like"/>
    <property type="match status" value="1"/>
</dbReference>
<evidence type="ECO:0000313" key="4">
    <source>
        <dbReference type="EMBL" id="CAI3973346.1"/>
    </source>
</evidence>
<dbReference type="Gene3D" id="1.10.8.10">
    <property type="entry name" value="DNA helicase RuvA subunit, C-terminal domain"/>
    <property type="match status" value="1"/>
</dbReference>
<dbReference type="SMART" id="SM00213">
    <property type="entry name" value="UBQ"/>
    <property type="match status" value="1"/>
</dbReference>
<evidence type="ECO:0000259" key="3">
    <source>
        <dbReference type="PROSITE" id="PS50053"/>
    </source>
</evidence>
<dbReference type="EMBL" id="CAMXCT010000069">
    <property type="protein sequence ID" value="CAI3973346.1"/>
    <property type="molecule type" value="Genomic_DNA"/>
</dbReference>
<dbReference type="GO" id="GO:0005829">
    <property type="term" value="C:cytosol"/>
    <property type="evidence" value="ECO:0007669"/>
    <property type="project" value="TreeGrafter"/>
</dbReference>
<dbReference type="InterPro" id="IPR006636">
    <property type="entry name" value="STI1_HS-bd"/>
</dbReference>
<dbReference type="SMART" id="SM00727">
    <property type="entry name" value="STI1"/>
    <property type="match status" value="2"/>
</dbReference>
<dbReference type="AlphaFoldDB" id="A0A9P1BKJ4"/>
<dbReference type="OrthoDB" id="267397at2759"/>
<reference evidence="5" key="2">
    <citation type="submission" date="2024-04" db="EMBL/GenBank/DDBJ databases">
        <authorList>
            <person name="Chen Y."/>
            <person name="Shah S."/>
            <person name="Dougan E. K."/>
            <person name="Thang M."/>
            <person name="Chan C."/>
        </authorList>
    </citation>
    <scope>NUCLEOTIDE SEQUENCE [LARGE SCALE GENOMIC DNA]</scope>
</reference>
<evidence type="ECO:0000313" key="6">
    <source>
        <dbReference type="EMBL" id="CAL4760658.1"/>
    </source>
</evidence>
<feature type="domain" description="Ubiquitin-like" evidence="3">
    <location>
        <begin position="4"/>
        <end position="75"/>
    </location>
</feature>
<dbReference type="GO" id="GO:0006511">
    <property type="term" value="P:ubiquitin-dependent protein catabolic process"/>
    <property type="evidence" value="ECO:0007669"/>
    <property type="project" value="TreeGrafter"/>
</dbReference>
<protein>
    <submittedName>
        <fullName evidence="6">Ubiquitin domain-containing protein DSK2b</fullName>
    </submittedName>
</protein>
<feature type="compositionally biased region" description="Polar residues" evidence="1">
    <location>
        <begin position="240"/>
        <end position="258"/>
    </location>
</feature>
<comment type="caution">
    <text evidence="4">The sequence shown here is derived from an EMBL/GenBank/DDBJ whole genome shotgun (WGS) entry which is preliminary data.</text>
</comment>
<dbReference type="EMBL" id="CAMXCT030000069">
    <property type="protein sequence ID" value="CAL4760658.1"/>
    <property type="molecule type" value="Genomic_DNA"/>
</dbReference>
<proteinExistence type="predicted"/>
<feature type="region of interest" description="Disordered" evidence="1">
    <location>
        <begin position="342"/>
        <end position="376"/>
    </location>
</feature>
<dbReference type="InterPro" id="IPR029071">
    <property type="entry name" value="Ubiquitin-like_domsf"/>
</dbReference>
<evidence type="ECO:0000256" key="1">
    <source>
        <dbReference type="SAM" id="MobiDB-lite"/>
    </source>
</evidence>
<dbReference type="SMART" id="SM00165">
    <property type="entry name" value="UBA"/>
    <property type="match status" value="1"/>
</dbReference>
<dbReference type="SUPFAM" id="SSF54236">
    <property type="entry name" value="Ubiquitin-like"/>
    <property type="match status" value="1"/>
</dbReference>
<organism evidence="4">
    <name type="scientific">Cladocopium goreaui</name>
    <dbReference type="NCBI Taxonomy" id="2562237"/>
    <lineage>
        <taxon>Eukaryota</taxon>
        <taxon>Sar</taxon>
        <taxon>Alveolata</taxon>
        <taxon>Dinophyceae</taxon>
        <taxon>Suessiales</taxon>
        <taxon>Symbiodiniaceae</taxon>
        <taxon>Cladocopium</taxon>
    </lineage>
</organism>
<accession>A0A9P1BKJ4</accession>
<reference evidence="4" key="1">
    <citation type="submission" date="2022-10" db="EMBL/GenBank/DDBJ databases">
        <authorList>
            <person name="Chen Y."/>
            <person name="Dougan E. K."/>
            <person name="Chan C."/>
            <person name="Rhodes N."/>
            <person name="Thang M."/>
        </authorList>
    </citation>
    <scope>NUCLEOTIDE SEQUENCE</scope>
</reference>
<dbReference type="FunFam" id="1.10.260.100:FF:000001">
    <property type="entry name" value="Ubiquilin 1"/>
    <property type="match status" value="1"/>
</dbReference>
<dbReference type="Pfam" id="PF23195">
    <property type="entry name" value="UBQLN1"/>
    <property type="match status" value="1"/>
</dbReference>
<gene>
    <name evidence="4" type="ORF">C1SCF055_LOCUS1862</name>
</gene>
<feature type="domain" description="UBA" evidence="2">
    <location>
        <begin position="462"/>
        <end position="507"/>
    </location>
</feature>
<feature type="compositionally biased region" description="Low complexity" evidence="1">
    <location>
        <begin position="352"/>
        <end position="376"/>
    </location>
</feature>
<name>A0A9P1BKJ4_9DINO</name>
<dbReference type="EMBL" id="CAMXCT020000069">
    <property type="protein sequence ID" value="CAL1126721.1"/>
    <property type="molecule type" value="Genomic_DNA"/>
</dbReference>
<dbReference type="InterPro" id="IPR015496">
    <property type="entry name" value="Ubiquilin"/>
</dbReference>
<evidence type="ECO:0000313" key="5">
    <source>
        <dbReference type="EMBL" id="CAL1126721.1"/>
    </source>
</evidence>
<keyword evidence="7" id="KW-1185">Reference proteome</keyword>
<sequence>MTSVNLKIKPVQAPSGEAEIAISIDTTCTVEELKEKVAPQVNIPAKNIRLVCAGRIWQDAQTIGSYEPKDGVVVHCLNNPQRDAAPTDQTLAPANPMSQMMGAPAPAQNSGDPFSQMMAQTQQQMMQNPEVMQQLMNSPMVQQMMSNPEMLRAMVRMNPQLNELMEQRPEIARMLEDPELLQQSLRMVANPSLMREMTRNADRALGQLDAMPGGHNALVRAHEEFADPLFEAMSGGGGTNPSTTAAVDYSQDTSSAPNSEALPNPWGPPQQVTQGGGAGPTQVGGPPPEPTPMPTMSGFPMPNWGSGPLGGPPVQQMNRAYTGGPFMTPWGTYVNTHITAPSAPGMTGPGTTGPSTTGPSMTGPSTTGPSTTGPSMTGPGMTGMPPAAGMPPAGGMGGFGGMGGMGGFGAPGGFNMAAMMNAMNAMGAMGQPGGIGGAGGTTTSPQTLQPMGPAAGNAAANPLNRVRFASQLAQLSSMGFNNEAACLRALARHEGRVDAAIDSLLAGEDDNNP</sequence>
<dbReference type="Gene3D" id="3.10.20.90">
    <property type="entry name" value="Phosphatidylinositol 3-kinase Catalytic Subunit, Chain A, domain 1"/>
    <property type="match status" value="1"/>
</dbReference>
<dbReference type="InterPro" id="IPR000626">
    <property type="entry name" value="Ubiquitin-like_dom"/>
</dbReference>
<dbReference type="InterPro" id="IPR009060">
    <property type="entry name" value="UBA-like_sf"/>
</dbReference>
<dbReference type="InterPro" id="IPR015940">
    <property type="entry name" value="UBA"/>
</dbReference>
<dbReference type="PANTHER" id="PTHR10677">
    <property type="entry name" value="UBIQUILIN"/>
    <property type="match status" value="1"/>
</dbReference>